<organism evidence="2 3">
    <name type="scientific">Elysia crispata</name>
    <name type="common">lettuce slug</name>
    <dbReference type="NCBI Taxonomy" id="231223"/>
    <lineage>
        <taxon>Eukaryota</taxon>
        <taxon>Metazoa</taxon>
        <taxon>Spiralia</taxon>
        <taxon>Lophotrochozoa</taxon>
        <taxon>Mollusca</taxon>
        <taxon>Gastropoda</taxon>
        <taxon>Heterobranchia</taxon>
        <taxon>Euthyneura</taxon>
        <taxon>Panpulmonata</taxon>
        <taxon>Sacoglossa</taxon>
        <taxon>Placobranchoidea</taxon>
        <taxon>Plakobranchidae</taxon>
        <taxon>Elysia</taxon>
    </lineage>
</organism>
<dbReference type="SUPFAM" id="SSF56672">
    <property type="entry name" value="DNA/RNA polymerases"/>
    <property type="match status" value="1"/>
</dbReference>
<evidence type="ECO:0000313" key="3">
    <source>
        <dbReference type="Proteomes" id="UP001283361"/>
    </source>
</evidence>
<sequence length="194" mass="22050">MDGILRDVPFAFVYLDDILVASHSPREHSQHLRQIFTLLPSNGLVINRPKCIFGVDELDFLGHHVSSRGIAPLAERVSALRNSGAPKDRTSLQRFLGMINYYHRFLPGMQAFWPHFMLKPMARDKILSGLQNVRTLLMERKMPLVVQPCCITLNQTHQQALQWIHQTLPFVHSLSNARVALHGVANSISSLYFS</sequence>
<feature type="domain" description="Reverse transcriptase" evidence="1">
    <location>
        <begin position="1"/>
        <end position="65"/>
    </location>
</feature>
<name>A0AAE0Z1D1_9GAST</name>
<dbReference type="Gene3D" id="3.30.70.270">
    <property type="match status" value="2"/>
</dbReference>
<proteinExistence type="predicted"/>
<dbReference type="Pfam" id="PF00078">
    <property type="entry name" value="RVT_1"/>
    <property type="match status" value="1"/>
</dbReference>
<dbReference type="AlphaFoldDB" id="A0AAE0Z1D1"/>
<accession>A0AAE0Z1D1</accession>
<evidence type="ECO:0000259" key="1">
    <source>
        <dbReference type="PROSITE" id="PS50878"/>
    </source>
</evidence>
<dbReference type="InterPro" id="IPR050951">
    <property type="entry name" value="Retrovirus_Pol_polyprotein"/>
</dbReference>
<keyword evidence="3" id="KW-1185">Reference proteome</keyword>
<dbReference type="InterPro" id="IPR043502">
    <property type="entry name" value="DNA/RNA_pol_sf"/>
</dbReference>
<dbReference type="PROSITE" id="PS50878">
    <property type="entry name" value="RT_POL"/>
    <property type="match status" value="1"/>
</dbReference>
<protein>
    <recommendedName>
        <fullName evidence="1">Reverse transcriptase domain-containing protein</fullName>
    </recommendedName>
</protein>
<dbReference type="Proteomes" id="UP001283361">
    <property type="component" value="Unassembled WGS sequence"/>
</dbReference>
<dbReference type="InterPro" id="IPR000477">
    <property type="entry name" value="RT_dom"/>
</dbReference>
<dbReference type="InterPro" id="IPR043128">
    <property type="entry name" value="Rev_trsase/Diguanyl_cyclase"/>
</dbReference>
<dbReference type="PANTHER" id="PTHR37984:SF5">
    <property type="entry name" value="PROTEIN NYNRIN-LIKE"/>
    <property type="match status" value="1"/>
</dbReference>
<reference evidence="2" key="1">
    <citation type="journal article" date="2023" name="G3 (Bethesda)">
        <title>A reference genome for the long-term kleptoplast-retaining sea slug Elysia crispata morphotype clarki.</title>
        <authorList>
            <person name="Eastman K.E."/>
            <person name="Pendleton A.L."/>
            <person name="Shaikh M.A."/>
            <person name="Suttiyut T."/>
            <person name="Ogas R."/>
            <person name="Tomko P."/>
            <person name="Gavelis G."/>
            <person name="Widhalm J.R."/>
            <person name="Wisecaver J.H."/>
        </authorList>
    </citation>
    <scope>NUCLEOTIDE SEQUENCE</scope>
    <source>
        <strain evidence="2">ECLA1</strain>
    </source>
</reference>
<comment type="caution">
    <text evidence="2">The sequence shown here is derived from an EMBL/GenBank/DDBJ whole genome shotgun (WGS) entry which is preliminary data.</text>
</comment>
<evidence type="ECO:0000313" key="2">
    <source>
        <dbReference type="EMBL" id="KAK3760795.1"/>
    </source>
</evidence>
<dbReference type="PANTHER" id="PTHR37984">
    <property type="entry name" value="PROTEIN CBG26694"/>
    <property type="match status" value="1"/>
</dbReference>
<dbReference type="EMBL" id="JAWDGP010004946">
    <property type="protein sequence ID" value="KAK3760795.1"/>
    <property type="molecule type" value="Genomic_DNA"/>
</dbReference>
<gene>
    <name evidence="2" type="ORF">RRG08_062809</name>
</gene>